<proteinExistence type="predicted"/>
<dbReference type="EMBL" id="JACHXK010000011">
    <property type="protein sequence ID" value="MBB3112312.1"/>
    <property type="molecule type" value="Genomic_DNA"/>
</dbReference>
<sequence>MGTRLLTEHLIKQHNPNLRYVRVRTSGMNRADIYAWNEDLHLSAEEQARLERFAGSYLLAHVCFHVKAYSDLRSDQVPVRDNIPELVAEAAMRKGLDQYGIVRVVNGMLPSGNIAFSRYELTTGTIYFDMENETAMTEIEKELLQRYLQELIPLGATCRVNYC</sequence>
<protein>
    <submittedName>
        <fullName evidence="1">Uncharacterized protein</fullName>
    </submittedName>
</protein>
<comment type="caution">
    <text evidence="1">The sequence shown here is derived from an EMBL/GenBank/DDBJ whole genome shotgun (WGS) entry which is preliminary data.</text>
</comment>
<evidence type="ECO:0000313" key="2">
    <source>
        <dbReference type="Proteomes" id="UP000570361"/>
    </source>
</evidence>
<reference evidence="1 2" key="1">
    <citation type="submission" date="2020-08" db="EMBL/GenBank/DDBJ databases">
        <title>Genomic Encyclopedia of Type Strains, Phase III (KMG-III): the genomes of soil and plant-associated and newly described type strains.</title>
        <authorList>
            <person name="Whitman W."/>
        </authorList>
    </citation>
    <scope>NUCLEOTIDE SEQUENCE [LARGE SCALE GENOMIC DNA]</scope>
    <source>
        <strain evidence="1 2">CECT 5862</strain>
    </source>
</reference>
<name>A0A7W5B0U6_9BACL</name>
<accession>A0A7W5B0U6</accession>
<keyword evidence="2" id="KW-1185">Reference proteome</keyword>
<dbReference type="AlphaFoldDB" id="A0A7W5B0U6"/>
<evidence type="ECO:0000313" key="1">
    <source>
        <dbReference type="EMBL" id="MBB3112312.1"/>
    </source>
</evidence>
<dbReference type="Proteomes" id="UP000570361">
    <property type="component" value="Unassembled WGS sequence"/>
</dbReference>
<organism evidence="1 2">
    <name type="scientific">Paenibacillus phyllosphaerae</name>
    <dbReference type="NCBI Taxonomy" id="274593"/>
    <lineage>
        <taxon>Bacteria</taxon>
        <taxon>Bacillati</taxon>
        <taxon>Bacillota</taxon>
        <taxon>Bacilli</taxon>
        <taxon>Bacillales</taxon>
        <taxon>Paenibacillaceae</taxon>
        <taxon>Paenibacillus</taxon>
    </lineage>
</organism>
<dbReference type="RefSeq" id="WP_183602430.1">
    <property type="nucleotide sequence ID" value="NZ_JACHXK010000011.1"/>
</dbReference>
<gene>
    <name evidence="1" type="ORF">FHS18_004398</name>
</gene>